<dbReference type="EMBL" id="BJXB01000002">
    <property type="protein sequence ID" value="GEM45137.1"/>
    <property type="molecule type" value="Genomic_DNA"/>
</dbReference>
<gene>
    <name evidence="1" type="ORF">DC3_07720</name>
</gene>
<comment type="caution">
    <text evidence="1">The sequence shown here is derived from an EMBL/GenBank/DDBJ whole genome shotgun (WGS) entry which is preliminary data.</text>
</comment>
<reference evidence="1 2" key="1">
    <citation type="submission" date="2019-07" db="EMBL/GenBank/DDBJ databases">
        <title>Whole genome shotgun sequence of Deinococcus cellulosilyticus NBRC 106333.</title>
        <authorList>
            <person name="Hosoyama A."/>
            <person name="Uohara A."/>
            <person name="Ohji S."/>
            <person name="Ichikawa N."/>
        </authorList>
    </citation>
    <scope>NUCLEOTIDE SEQUENCE [LARGE SCALE GENOMIC DNA]</scope>
    <source>
        <strain evidence="1 2">NBRC 106333</strain>
    </source>
</reference>
<sequence length="98" mass="11263">MLIQPTPFDLFRSLSNQIRIDFMDIKENTPGAQLVQTLFLKQSTPFIQHCTDQMELARAKGAREAVIREQIKAEVMKTAQHMLESVLMQVRKARHGNP</sequence>
<name>A0A511MYC4_DEIC1</name>
<evidence type="ECO:0000313" key="2">
    <source>
        <dbReference type="Proteomes" id="UP000321306"/>
    </source>
</evidence>
<proteinExistence type="predicted"/>
<organism evidence="1 2">
    <name type="scientific">Deinococcus cellulosilyticus (strain DSM 18568 / NBRC 106333 / KACC 11606 / 5516J-15)</name>
    <dbReference type="NCBI Taxonomy" id="1223518"/>
    <lineage>
        <taxon>Bacteria</taxon>
        <taxon>Thermotogati</taxon>
        <taxon>Deinococcota</taxon>
        <taxon>Deinococci</taxon>
        <taxon>Deinococcales</taxon>
        <taxon>Deinococcaceae</taxon>
        <taxon>Deinococcus</taxon>
    </lineage>
</organism>
<accession>A0A511MYC4</accession>
<keyword evidence="2" id="KW-1185">Reference proteome</keyword>
<dbReference type="AlphaFoldDB" id="A0A511MYC4"/>
<dbReference type="Proteomes" id="UP000321306">
    <property type="component" value="Unassembled WGS sequence"/>
</dbReference>
<evidence type="ECO:0000313" key="1">
    <source>
        <dbReference type="EMBL" id="GEM45137.1"/>
    </source>
</evidence>
<protein>
    <submittedName>
        <fullName evidence="1">Uncharacterized protein</fullName>
    </submittedName>
</protein>